<reference evidence="3 4" key="1">
    <citation type="submission" date="2022-01" db="EMBL/GenBank/DDBJ databases">
        <title>Desulfofustis limnae sp. nov., a novel mesophilic sulfate-reducing bacterium isolated from marsh soil.</title>
        <authorList>
            <person name="Watanabe M."/>
            <person name="Takahashi A."/>
            <person name="Kojima H."/>
            <person name="Fukui M."/>
        </authorList>
    </citation>
    <scope>NUCLEOTIDE SEQUENCE [LARGE SCALE GENOMIC DNA]</scope>
    <source>
        <strain evidence="3 4">PPLL</strain>
    </source>
</reference>
<accession>A0ABN6M221</accession>
<evidence type="ECO:0000313" key="4">
    <source>
        <dbReference type="Proteomes" id="UP000830055"/>
    </source>
</evidence>
<feature type="domain" description="DnaJ homologue subfamily C member 28 conserved" evidence="2">
    <location>
        <begin position="8"/>
        <end position="74"/>
    </location>
</feature>
<dbReference type="PANTHER" id="PTHR39158:SF1">
    <property type="entry name" value="DNAJ HOMOLOG SUBFAMILY C MEMBER 28"/>
    <property type="match status" value="1"/>
</dbReference>
<proteinExistence type="predicted"/>
<evidence type="ECO:0000256" key="1">
    <source>
        <dbReference type="SAM" id="Coils"/>
    </source>
</evidence>
<dbReference type="RefSeq" id="WP_284154010.1">
    <property type="nucleotide sequence ID" value="NZ_AP025516.1"/>
</dbReference>
<dbReference type="Pfam" id="PF09350">
    <property type="entry name" value="DJC28_CD"/>
    <property type="match status" value="1"/>
</dbReference>
<keyword evidence="1" id="KW-0175">Coiled coil</keyword>
<dbReference type="PANTHER" id="PTHR39158">
    <property type="entry name" value="OS08G0560600 PROTEIN"/>
    <property type="match status" value="1"/>
</dbReference>
<evidence type="ECO:0000313" key="3">
    <source>
        <dbReference type="EMBL" id="BDD86947.1"/>
    </source>
</evidence>
<evidence type="ECO:0000259" key="2">
    <source>
        <dbReference type="Pfam" id="PF09350"/>
    </source>
</evidence>
<sequence>MYSALALIAEQRISQAIEDGTLRTDGWRGRPLPMNTDPFVPEDLKMAYKVLKNSGYLPPEVEMRKEVNRLEDLISKTEDAHQRLKQMKKLNVLLMKIDQCRARPTRLDHHPDYYRKIVERL</sequence>
<dbReference type="Proteomes" id="UP000830055">
    <property type="component" value="Chromosome"/>
</dbReference>
<organism evidence="3 4">
    <name type="scientific">Desulfofustis limnaeus</name>
    <dbReference type="NCBI Taxonomy" id="2740163"/>
    <lineage>
        <taxon>Bacteria</taxon>
        <taxon>Pseudomonadati</taxon>
        <taxon>Thermodesulfobacteriota</taxon>
        <taxon>Desulfobulbia</taxon>
        <taxon>Desulfobulbales</taxon>
        <taxon>Desulfocapsaceae</taxon>
        <taxon>Desulfofustis</taxon>
    </lineage>
</organism>
<keyword evidence="4" id="KW-1185">Reference proteome</keyword>
<gene>
    <name evidence="3" type="ORF">DPPLL_13120</name>
</gene>
<dbReference type="InterPro" id="IPR018961">
    <property type="entry name" value="DnaJ_homolog_subfam-C_membr-28"/>
</dbReference>
<dbReference type="InterPro" id="IPR052573">
    <property type="entry name" value="DnaJ_C_subfamily_28"/>
</dbReference>
<protein>
    <submittedName>
        <fullName evidence="3">DUF1992 domain-containing protein</fullName>
    </submittedName>
</protein>
<name>A0ABN6M221_9BACT</name>
<feature type="coiled-coil region" evidence="1">
    <location>
        <begin position="60"/>
        <end position="90"/>
    </location>
</feature>
<dbReference type="EMBL" id="AP025516">
    <property type="protein sequence ID" value="BDD86947.1"/>
    <property type="molecule type" value="Genomic_DNA"/>
</dbReference>